<evidence type="ECO:0000256" key="2">
    <source>
        <dbReference type="SAM" id="Phobius"/>
    </source>
</evidence>
<keyword evidence="2" id="KW-0472">Membrane</keyword>
<evidence type="ECO:0000313" key="4">
    <source>
        <dbReference type="Proteomes" id="UP001307168"/>
    </source>
</evidence>
<protein>
    <submittedName>
        <fullName evidence="3">Uncharacterized protein</fullName>
    </submittedName>
</protein>
<keyword evidence="2" id="KW-0812">Transmembrane</keyword>
<reference evidence="3 4" key="1">
    <citation type="submission" date="2023-03" db="EMBL/GenBank/DDBJ databases">
        <title>Bacillus Genome Sequencing.</title>
        <authorList>
            <person name="Dunlap C."/>
        </authorList>
    </citation>
    <scope>NUCLEOTIDE SEQUENCE [LARGE SCALE GENOMIC DNA]</scope>
    <source>
        <strain evidence="3 4">B-41290</strain>
    </source>
</reference>
<sequence length="292" mass="34331">MFNLKSKTFWKYALIILLFPAVVNFLLFQYKLPWVFGTADNWLSFWGNYTGGLVSAFVAYVVAYSQIEKQQILANSQIKKQQQIELHNRIIAQLPSLMRIRLELSNYSMELRKVKQEREAYVAVQGEILGKKIYFPKPEYSMPSLEEKMEKYEHRANLGRYTIDLFDKNNYILLEKIENDDLHLKLITCFNFYDDFSKAVTIDLVPLEKKIEEHRPGPKTTTSLDMNKVLQSSIARTELVDYISKKQIIWKKFFEESQLSIFEQVLDEVNKEIADIQKRKEKENSTILSNLG</sequence>
<feature type="transmembrane region" description="Helical" evidence="2">
    <location>
        <begin position="42"/>
        <end position="63"/>
    </location>
</feature>
<proteinExistence type="predicted"/>
<keyword evidence="4" id="KW-1185">Reference proteome</keyword>
<accession>A0AAW9NC24</accession>
<dbReference type="AlphaFoldDB" id="A0AAW9NC24"/>
<feature type="transmembrane region" description="Helical" evidence="2">
    <location>
        <begin position="12"/>
        <end position="30"/>
    </location>
</feature>
<comment type="caution">
    <text evidence="3">The sequence shown here is derived from an EMBL/GenBank/DDBJ whole genome shotgun (WGS) entry which is preliminary data.</text>
</comment>
<dbReference type="EMBL" id="JARNBH010000012">
    <property type="protein sequence ID" value="MEC0273883.1"/>
    <property type="molecule type" value="Genomic_DNA"/>
</dbReference>
<feature type="coiled-coil region" evidence="1">
    <location>
        <begin position="259"/>
        <end position="286"/>
    </location>
</feature>
<gene>
    <name evidence="3" type="ORF">P4706_12570</name>
</gene>
<name>A0AAW9NC24_9BACI</name>
<keyword evidence="1" id="KW-0175">Coiled coil</keyword>
<evidence type="ECO:0000256" key="1">
    <source>
        <dbReference type="SAM" id="Coils"/>
    </source>
</evidence>
<keyword evidence="2" id="KW-1133">Transmembrane helix</keyword>
<organism evidence="3 4">
    <name type="scientific">Peribacillus castrilensis</name>
    <dbReference type="NCBI Taxonomy" id="2897690"/>
    <lineage>
        <taxon>Bacteria</taxon>
        <taxon>Bacillati</taxon>
        <taxon>Bacillota</taxon>
        <taxon>Bacilli</taxon>
        <taxon>Bacillales</taxon>
        <taxon>Bacillaceae</taxon>
        <taxon>Peribacillus</taxon>
    </lineage>
</organism>
<dbReference type="Proteomes" id="UP001307168">
    <property type="component" value="Unassembled WGS sequence"/>
</dbReference>
<evidence type="ECO:0000313" key="3">
    <source>
        <dbReference type="EMBL" id="MEC0273883.1"/>
    </source>
</evidence>
<dbReference type="RefSeq" id="WP_367406958.1">
    <property type="nucleotide sequence ID" value="NZ_JARNBH010000012.1"/>
</dbReference>